<gene>
    <name evidence="5" type="ORF">ACN38_g12915</name>
</gene>
<dbReference type="PANTHER" id="PTHR10509:SF14">
    <property type="entry name" value="CAFFEOYL-COA O-METHYLTRANSFERASE 3-RELATED"/>
    <property type="match status" value="1"/>
</dbReference>
<reference evidence="5 6" key="1">
    <citation type="submission" date="2015-08" db="EMBL/GenBank/DDBJ databases">
        <title>Genome sequencing of Penicillium nordicum.</title>
        <authorList>
            <person name="Nguyen H.D."/>
            <person name="Seifert K.A."/>
        </authorList>
    </citation>
    <scope>NUCLEOTIDE SEQUENCE [LARGE SCALE GENOMIC DNA]</scope>
    <source>
        <strain evidence="5 6">DAOMC 185683</strain>
    </source>
</reference>
<dbReference type="GO" id="GO:0032259">
    <property type="term" value="P:methylation"/>
    <property type="evidence" value="ECO:0007669"/>
    <property type="project" value="UniProtKB-KW"/>
</dbReference>
<proteinExistence type="inferred from homology"/>
<dbReference type="Proteomes" id="UP000037696">
    <property type="component" value="Unassembled WGS sequence"/>
</dbReference>
<dbReference type="OrthoDB" id="10251242at2759"/>
<evidence type="ECO:0000256" key="2">
    <source>
        <dbReference type="ARBA" id="ARBA00022679"/>
    </source>
</evidence>
<comment type="similarity">
    <text evidence="4">Belongs to the class I-like SAM-binding methyltransferase superfamily. Cation-dependent O-methyltransferase family.</text>
</comment>
<dbReference type="Pfam" id="PF01596">
    <property type="entry name" value="Methyltransf_3"/>
    <property type="match status" value="1"/>
</dbReference>
<sequence length="230" mass="25806">MNGRKETSPTRIEPYHCSKYGLFGNPRLADKFLTSIKVQWMMQRARDKQARKGMGIDISVGIWAWIKQGSPLLASPGYWMLYGVKCVGVIITIKCDSKLAATSRAVFSSYGYQDRIHVVEAQATDALAKMTGPFDLIFLDLEFSAYRPIIEQILNRGLLAEDGIILVDNVFARGFVVGESPANIDRARLDHWNEAGKLVVDFNAYIAADPRITVTIWSFFDGISEIKLKH</sequence>
<keyword evidence="3" id="KW-0949">S-adenosyl-L-methionine</keyword>
<evidence type="ECO:0008006" key="7">
    <source>
        <dbReference type="Google" id="ProtNLM"/>
    </source>
</evidence>
<dbReference type="AlphaFoldDB" id="A0A0M9W9M2"/>
<comment type="caution">
    <text evidence="5">The sequence shown here is derived from an EMBL/GenBank/DDBJ whole genome shotgun (WGS) entry which is preliminary data.</text>
</comment>
<keyword evidence="6" id="KW-1185">Reference proteome</keyword>
<dbReference type="STRING" id="229535.A0A0M9W9M2"/>
<dbReference type="InterPro" id="IPR050362">
    <property type="entry name" value="Cation-dep_OMT"/>
</dbReference>
<dbReference type="InterPro" id="IPR029063">
    <property type="entry name" value="SAM-dependent_MTases_sf"/>
</dbReference>
<evidence type="ECO:0000313" key="5">
    <source>
        <dbReference type="EMBL" id="KOS36352.1"/>
    </source>
</evidence>
<evidence type="ECO:0000256" key="4">
    <source>
        <dbReference type="ARBA" id="ARBA00023453"/>
    </source>
</evidence>
<dbReference type="InterPro" id="IPR002935">
    <property type="entry name" value="SAM_O-MeTrfase"/>
</dbReference>
<dbReference type="SUPFAM" id="SSF53335">
    <property type="entry name" value="S-adenosyl-L-methionine-dependent methyltransferases"/>
    <property type="match status" value="1"/>
</dbReference>
<dbReference type="EMBL" id="LHQQ01000481">
    <property type="protein sequence ID" value="KOS36352.1"/>
    <property type="molecule type" value="Genomic_DNA"/>
</dbReference>
<dbReference type="Gene3D" id="3.40.50.150">
    <property type="entry name" value="Vaccinia Virus protein VP39"/>
    <property type="match status" value="1"/>
</dbReference>
<name>A0A0M9W9M2_9EURO</name>
<keyword evidence="2" id="KW-0808">Transferase</keyword>
<protein>
    <recommendedName>
        <fullName evidence="7">O-methyltransferase domain-containing protein</fullName>
    </recommendedName>
</protein>
<accession>A0A0M9W9M2</accession>
<evidence type="ECO:0000256" key="3">
    <source>
        <dbReference type="ARBA" id="ARBA00022691"/>
    </source>
</evidence>
<dbReference type="GO" id="GO:0008171">
    <property type="term" value="F:O-methyltransferase activity"/>
    <property type="evidence" value="ECO:0007669"/>
    <property type="project" value="InterPro"/>
</dbReference>
<evidence type="ECO:0000256" key="1">
    <source>
        <dbReference type="ARBA" id="ARBA00022603"/>
    </source>
</evidence>
<dbReference type="PANTHER" id="PTHR10509">
    <property type="entry name" value="O-METHYLTRANSFERASE-RELATED"/>
    <property type="match status" value="1"/>
</dbReference>
<organism evidence="5 6">
    <name type="scientific">Penicillium nordicum</name>
    <dbReference type="NCBI Taxonomy" id="229535"/>
    <lineage>
        <taxon>Eukaryota</taxon>
        <taxon>Fungi</taxon>
        <taxon>Dikarya</taxon>
        <taxon>Ascomycota</taxon>
        <taxon>Pezizomycotina</taxon>
        <taxon>Eurotiomycetes</taxon>
        <taxon>Eurotiomycetidae</taxon>
        <taxon>Eurotiales</taxon>
        <taxon>Aspergillaceae</taxon>
        <taxon>Penicillium</taxon>
    </lineage>
</organism>
<dbReference type="GO" id="GO:0008757">
    <property type="term" value="F:S-adenosylmethionine-dependent methyltransferase activity"/>
    <property type="evidence" value="ECO:0007669"/>
    <property type="project" value="TreeGrafter"/>
</dbReference>
<keyword evidence="1" id="KW-0489">Methyltransferase</keyword>
<evidence type="ECO:0000313" key="6">
    <source>
        <dbReference type="Proteomes" id="UP000037696"/>
    </source>
</evidence>